<proteinExistence type="predicted"/>
<dbReference type="OrthoDB" id="9003974at2"/>
<reference evidence="1 2" key="1">
    <citation type="journal article" date="2015" name="Genome Announc.">
        <title>Closed Genome Sequence of Octadecabacter temperatus SB1, the First Mesophilic Species of the Genus Octadecabacter.</title>
        <authorList>
            <person name="Voget S."/>
            <person name="Billerbeck S."/>
            <person name="Simon M."/>
            <person name="Daniel R."/>
        </authorList>
    </citation>
    <scope>NUCLEOTIDE SEQUENCE [LARGE SCALE GENOMIC DNA]</scope>
    <source>
        <strain evidence="1 2">SB1</strain>
    </source>
</reference>
<dbReference type="AlphaFoldDB" id="A0A0K0Y904"/>
<evidence type="ECO:0000313" key="2">
    <source>
        <dbReference type="Proteomes" id="UP000067444"/>
    </source>
</evidence>
<dbReference type="EMBL" id="CP012160">
    <property type="protein sequence ID" value="AKS47371.1"/>
    <property type="molecule type" value="Genomic_DNA"/>
</dbReference>
<keyword evidence="2" id="KW-1185">Reference proteome</keyword>
<dbReference type="RefSeq" id="WP_049835578.1">
    <property type="nucleotide sequence ID" value="NZ_CP012160.1"/>
</dbReference>
<sequence length="137" mass="15997">MSSSTKKTYVFKEKSWEPIVEIEGETLIYRMPVACGHFDKSFSFRLDPAEFEVLKADEERRYFLYALLHSQYQSKQMTASLLTDESFQKVLLDDENAVEKLLSTQDEASNRAVSNLVRILMKRDQQLMIAGIWFAER</sequence>
<dbReference type="Proteomes" id="UP000067444">
    <property type="component" value="Chromosome"/>
</dbReference>
<name>A0A0K0Y904_9RHOB</name>
<accession>A0A0K0Y904</accession>
<dbReference type="KEGG" id="otm:OSB_28480"/>
<organism evidence="1 2">
    <name type="scientific">Octadecabacter temperatus</name>
    <dbReference type="NCBI Taxonomy" id="1458307"/>
    <lineage>
        <taxon>Bacteria</taxon>
        <taxon>Pseudomonadati</taxon>
        <taxon>Pseudomonadota</taxon>
        <taxon>Alphaproteobacteria</taxon>
        <taxon>Rhodobacterales</taxon>
        <taxon>Roseobacteraceae</taxon>
        <taxon>Octadecabacter</taxon>
    </lineage>
</organism>
<protein>
    <submittedName>
        <fullName evidence="1">Uncharacterized protein</fullName>
    </submittedName>
</protein>
<evidence type="ECO:0000313" key="1">
    <source>
        <dbReference type="EMBL" id="AKS47371.1"/>
    </source>
</evidence>
<gene>
    <name evidence="1" type="ORF">OSB_28480</name>
</gene>